<dbReference type="Proteomes" id="UP000694522">
    <property type="component" value="Unplaced"/>
</dbReference>
<evidence type="ECO:0000256" key="3">
    <source>
        <dbReference type="ARBA" id="ARBA00022801"/>
    </source>
</evidence>
<name>A0A8B9F2C3_9PSIT</name>
<dbReference type="InterPro" id="IPR033704">
    <property type="entry name" value="dUTPase_trimeric"/>
</dbReference>
<dbReference type="UniPathway" id="UPA00610">
    <property type="reaction ID" value="UER00666"/>
</dbReference>
<feature type="region of interest" description="Disordered" evidence="4">
    <location>
        <begin position="1"/>
        <end position="30"/>
    </location>
</feature>
<dbReference type="Gene3D" id="2.70.40.10">
    <property type="match status" value="1"/>
</dbReference>
<evidence type="ECO:0000256" key="2">
    <source>
        <dbReference type="ARBA" id="ARBA00022750"/>
    </source>
</evidence>
<proteinExistence type="predicted"/>
<organism evidence="6 7">
    <name type="scientific">Amazona collaria</name>
    <name type="common">yellow-billed parrot</name>
    <dbReference type="NCBI Taxonomy" id="241587"/>
    <lineage>
        <taxon>Eukaryota</taxon>
        <taxon>Metazoa</taxon>
        <taxon>Chordata</taxon>
        <taxon>Craniata</taxon>
        <taxon>Vertebrata</taxon>
        <taxon>Euteleostomi</taxon>
        <taxon>Archelosauria</taxon>
        <taxon>Archosauria</taxon>
        <taxon>Dinosauria</taxon>
        <taxon>Saurischia</taxon>
        <taxon>Theropoda</taxon>
        <taxon>Coelurosauria</taxon>
        <taxon>Aves</taxon>
        <taxon>Neognathae</taxon>
        <taxon>Neoaves</taxon>
        <taxon>Telluraves</taxon>
        <taxon>Australaves</taxon>
        <taxon>Psittaciformes</taxon>
        <taxon>Psittacidae</taxon>
        <taxon>Amazona</taxon>
    </lineage>
</organism>
<feature type="compositionally biased region" description="Basic and acidic residues" evidence="4">
    <location>
        <begin position="1"/>
        <end position="19"/>
    </location>
</feature>
<dbReference type="GO" id="GO:0004190">
    <property type="term" value="F:aspartic-type endopeptidase activity"/>
    <property type="evidence" value="ECO:0007669"/>
    <property type="project" value="UniProtKB-KW"/>
</dbReference>
<dbReference type="SUPFAM" id="SSF51283">
    <property type="entry name" value="dUTPase-like"/>
    <property type="match status" value="1"/>
</dbReference>
<dbReference type="InterPro" id="IPR051592">
    <property type="entry name" value="HERV-K_Pro_peptidase_A2"/>
</dbReference>
<dbReference type="GO" id="GO:0006226">
    <property type="term" value="P:dUMP biosynthetic process"/>
    <property type="evidence" value="ECO:0007669"/>
    <property type="project" value="UniProtKB-UniPathway"/>
</dbReference>
<keyword evidence="1" id="KW-0645">Protease</keyword>
<accession>A0A8B9F2C3</accession>
<feature type="domain" description="dUTPase-like" evidence="5">
    <location>
        <begin position="34"/>
        <end position="149"/>
    </location>
</feature>
<evidence type="ECO:0000313" key="7">
    <source>
        <dbReference type="Proteomes" id="UP000694522"/>
    </source>
</evidence>
<sequence>MSGKPEVERDCPARYDKSKGGMGEPNSGGCLDTIRSSTAGSAGVDLETAVETTLQDCSVYIIDSNLKGPLGYGLSAFLFGRSSTSRQGIFVLPGVIDADYCGIIKIMVYTITPPVLIPQGSRIAQLIPFQSCVPQKGNLDRGEGGFGSTEDLQKSS</sequence>
<evidence type="ECO:0000256" key="4">
    <source>
        <dbReference type="SAM" id="MobiDB-lite"/>
    </source>
</evidence>
<dbReference type="PANTHER" id="PTHR19422">
    <property type="entry name" value="GAG RETROVIRAL POLYPROTEIN"/>
    <property type="match status" value="1"/>
</dbReference>
<dbReference type="InterPro" id="IPR036157">
    <property type="entry name" value="dUTPase-like_sf"/>
</dbReference>
<reference evidence="6" key="2">
    <citation type="submission" date="2025-09" db="UniProtKB">
        <authorList>
            <consortium name="Ensembl"/>
        </authorList>
    </citation>
    <scope>IDENTIFICATION</scope>
</reference>
<keyword evidence="2" id="KW-0064">Aspartyl protease</keyword>
<dbReference type="CDD" id="cd07557">
    <property type="entry name" value="trimeric_dUTPase"/>
    <property type="match status" value="1"/>
</dbReference>
<evidence type="ECO:0000313" key="6">
    <source>
        <dbReference type="Ensembl" id="ENSACOP00000003722.1"/>
    </source>
</evidence>
<dbReference type="PANTHER" id="PTHR19422:SF123">
    <property type="entry name" value="RT1 CLASS I, LOCUS CE15"/>
    <property type="match status" value="1"/>
</dbReference>
<dbReference type="InterPro" id="IPR029054">
    <property type="entry name" value="dUTPase-like"/>
</dbReference>
<evidence type="ECO:0000256" key="1">
    <source>
        <dbReference type="ARBA" id="ARBA00022670"/>
    </source>
</evidence>
<reference evidence="6" key="1">
    <citation type="submission" date="2025-08" db="UniProtKB">
        <authorList>
            <consortium name="Ensembl"/>
        </authorList>
    </citation>
    <scope>IDENTIFICATION</scope>
</reference>
<dbReference type="Ensembl" id="ENSACOT00000003859.1">
    <property type="protein sequence ID" value="ENSACOP00000003722.1"/>
    <property type="gene ID" value="ENSACOG00000002626.1"/>
</dbReference>
<evidence type="ECO:0000259" key="5">
    <source>
        <dbReference type="Pfam" id="PF00692"/>
    </source>
</evidence>
<keyword evidence="7" id="KW-1185">Reference proteome</keyword>
<keyword evidence="3" id="KW-0378">Hydrolase</keyword>
<protein>
    <recommendedName>
        <fullName evidence="5">dUTPase-like domain-containing protein</fullName>
    </recommendedName>
</protein>
<dbReference type="Pfam" id="PF00692">
    <property type="entry name" value="dUTPase"/>
    <property type="match status" value="1"/>
</dbReference>
<dbReference type="GO" id="GO:0006508">
    <property type="term" value="P:proteolysis"/>
    <property type="evidence" value="ECO:0007669"/>
    <property type="project" value="UniProtKB-KW"/>
</dbReference>
<dbReference type="AlphaFoldDB" id="A0A8B9F2C3"/>